<protein>
    <recommendedName>
        <fullName evidence="2">histidine kinase</fullName>
        <ecNumber evidence="2">2.7.13.3</ecNumber>
    </recommendedName>
</protein>
<dbReference type="Pfam" id="PF02518">
    <property type="entry name" value="HATPase_c"/>
    <property type="match status" value="1"/>
</dbReference>
<feature type="domain" description="Response regulatory" evidence="10">
    <location>
        <begin position="1085"/>
        <end position="1200"/>
    </location>
</feature>
<dbReference type="SMART" id="SM00387">
    <property type="entry name" value="HATPase_c"/>
    <property type="match status" value="1"/>
</dbReference>
<evidence type="ECO:0000259" key="8">
    <source>
        <dbReference type="PROSITE" id="PS01124"/>
    </source>
</evidence>
<evidence type="ECO:0000256" key="3">
    <source>
        <dbReference type="ARBA" id="ARBA00022553"/>
    </source>
</evidence>
<evidence type="ECO:0000256" key="7">
    <source>
        <dbReference type="PROSITE-ProRule" id="PRU00169"/>
    </source>
</evidence>
<dbReference type="PROSITE" id="PS50110">
    <property type="entry name" value="RESPONSE_REGULATORY"/>
    <property type="match status" value="1"/>
</dbReference>
<dbReference type="PROSITE" id="PS50109">
    <property type="entry name" value="HIS_KIN"/>
    <property type="match status" value="1"/>
</dbReference>
<evidence type="ECO:0000256" key="5">
    <source>
        <dbReference type="ARBA" id="ARBA00023125"/>
    </source>
</evidence>
<dbReference type="PANTHER" id="PTHR43547">
    <property type="entry name" value="TWO-COMPONENT HISTIDINE KINASE"/>
    <property type="match status" value="1"/>
</dbReference>
<dbReference type="PRINTS" id="PR00344">
    <property type="entry name" value="BCTRLSENSOR"/>
</dbReference>
<dbReference type="SMART" id="SM00448">
    <property type="entry name" value="REC"/>
    <property type="match status" value="1"/>
</dbReference>
<dbReference type="EMBL" id="JAQPYS010000016">
    <property type="protein sequence ID" value="MDC7135246.1"/>
    <property type="molecule type" value="Genomic_DNA"/>
</dbReference>
<keyword evidence="5" id="KW-0238">DNA-binding</keyword>
<evidence type="ECO:0000256" key="4">
    <source>
        <dbReference type="ARBA" id="ARBA00023015"/>
    </source>
</evidence>
<dbReference type="Pfam" id="PF00512">
    <property type="entry name" value="HisKA"/>
    <property type="match status" value="1"/>
</dbReference>
<comment type="caution">
    <text evidence="11">The sequence shown here is derived from an EMBL/GenBank/DDBJ whole genome shotgun (WGS) entry which is preliminary data.</text>
</comment>
<dbReference type="Proteomes" id="UP001215398">
    <property type="component" value="Unassembled WGS sequence"/>
</dbReference>
<evidence type="ECO:0000256" key="1">
    <source>
        <dbReference type="ARBA" id="ARBA00000085"/>
    </source>
</evidence>
<dbReference type="InterPro" id="IPR003594">
    <property type="entry name" value="HATPase_dom"/>
</dbReference>
<feature type="domain" description="HTH araC/xylS-type" evidence="8">
    <location>
        <begin position="1232"/>
        <end position="1331"/>
    </location>
</feature>
<dbReference type="PANTHER" id="PTHR43547:SF2">
    <property type="entry name" value="HYBRID SIGNAL TRANSDUCTION HISTIDINE KINASE C"/>
    <property type="match status" value="1"/>
</dbReference>
<dbReference type="InterPro" id="IPR011110">
    <property type="entry name" value="Reg_prop"/>
</dbReference>
<keyword evidence="4" id="KW-0805">Transcription regulation</keyword>
<dbReference type="InterPro" id="IPR005467">
    <property type="entry name" value="His_kinase_dom"/>
</dbReference>
<dbReference type="SUPFAM" id="SSF47384">
    <property type="entry name" value="Homodimeric domain of signal transducing histidine kinase"/>
    <property type="match status" value="1"/>
</dbReference>
<organism evidence="11 12">
    <name type="scientific">Bacteroides zhangwenhongii</name>
    <dbReference type="NCBI Taxonomy" id="2650157"/>
    <lineage>
        <taxon>Bacteria</taxon>
        <taxon>Pseudomonadati</taxon>
        <taxon>Bacteroidota</taxon>
        <taxon>Bacteroidia</taxon>
        <taxon>Bacteroidales</taxon>
        <taxon>Bacteroidaceae</taxon>
        <taxon>Bacteroides</taxon>
    </lineage>
</organism>
<dbReference type="Gene3D" id="3.30.565.10">
    <property type="entry name" value="Histidine kinase-like ATPase, C-terminal domain"/>
    <property type="match status" value="1"/>
</dbReference>
<dbReference type="InterPro" id="IPR011123">
    <property type="entry name" value="Y_Y_Y"/>
</dbReference>
<keyword evidence="3 7" id="KW-0597">Phosphoprotein</keyword>
<feature type="domain" description="Histidine kinase" evidence="9">
    <location>
        <begin position="829"/>
        <end position="1041"/>
    </location>
</feature>
<dbReference type="InterPro" id="IPR018062">
    <property type="entry name" value="HTH_AraC-typ_CS"/>
</dbReference>
<dbReference type="InterPro" id="IPR004358">
    <property type="entry name" value="Sig_transdc_His_kin-like_C"/>
</dbReference>
<dbReference type="InterPro" id="IPR013783">
    <property type="entry name" value="Ig-like_fold"/>
</dbReference>
<comment type="catalytic activity">
    <reaction evidence="1">
        <text>ATP + protein L-histidine = ADP + protein N-phospho-L-histidine.</text>
        <dbReference type="EC" id="2.7.13.3"/>
    </reaction>
</comment>
<dbReference type="InterPro" id="IPR001789">
    <property type="entry name" value="Sig_transdc_resp-reg_receiver"/>
</dbReference>
<dbReference type="SMART" id="SM00342">
    <property type="entry name" value="HTH_ARAC"/>
    <property type="match status" value="1"/>
</dbReference>
<dbReference type="InterPro" id="IPR036097">
    <property type="entry name" value="HisK_dim/P_sf"/>
</dbReference>
<dbReference type="SUPFAM" id="SSF55874">
    <property type="entry name" value="ATPase domain of HSP90 chaperone/DNA topoisomerase II/histidine kinase"/>
    <property type="match status" value="1"/>
</dbReference>
<name>A0ABT5H5M0_9BACE</name>
<dbReference type="Pfam" id="PF07494">
    <property type="entry name" value="Reg_prop"/>
    <property type="match status" value="7"/>
</dbReference>
<dbReference type="Gene3D" id="1.10.287.130">
    <property type="match status" value="1"/>
</dbReference>
<evidence type="ECO:0000256" key="2">
    <source>
        <dbReference type="ARBA" id="ARBA00012438"/>
    </source>
</evidence>
<dbReference type="InterPro" id="IPR015943">
    <property type="entry name" value="WD40/YVTN_repeat-like_dom_sf"/>
</dbReference>
<dbReference type="InterPro" id="IPR018060">
    <property type="entry name" value="HTH_AraC"/>
</dbReference>
<dbReference type="SUPFAM" id="SSF46689">
    <property type="entry name" value="Homeodomain-like"/>
    <property type="match status" value="1"/>
</dbReference>
<dbReference type="CDD" id="cd00082">
    <property type="entry name" value="HisKA"/>
    <property type="match status" value="1"/>
</dbReference>
<feature type="modified residue" description="4-aspartylphosphate" evidence="7">
    <location>
        <position position="1133"/>
    </location>
</feature>
<dbReference type="Pfam" id="PF07495">
    <property type="entry name" value="Y_Y_Y"/>
    <property type="match status" value="1"/>
</dbReference>
<proteinExistence type="predicted"/>
<dbReference type="SUPFAM" id="SSF63829">
    <property type="entry name" value="Calcium-dependent phosphotriesterase"/>
    <property type="match status" value="3"/>
</dbReference>
<accession>A0ABT5H5M0</accession>
<dbReference type="InterPro" id="IPR011006">
    <property type="entry name" value="CheY-like_superfamily"/>
</dbReference>
<dbReference type="PROSITE" id="PS01124">
    <property type="entry name" value="HTH_ARAC_FAMILY_2"/>
    <property type="match status" value="1"/>
</dbReference>
<sequence length="1338" mass="153502">MRLRIIFVFTILFYHIGIWAGDMSFRHISSGEGLKYTWVWNIFKDSRGYMWFSTTYGAYRYNGYSFEEYTFKYLENDFRSKIYFVYEDSKNNLWFGTDHGLYLYNRLSNQYIRYSDEKESPIGLSSNIILCMKEDIDGIIWVGTDRGINKLDIVAGTNVVYQSLYDSTDARVTNLIYTILLDTDRNLWIGGGNGLVSKYDRERKEFKTLSYEQLPCRENINKLYEDENKKLWVGSNGDGAFQLDKQTLHSVHYCEEKHNLSNNIVRDFSTDVKGNIWIGTEKGITVCNRIGAEYVYAKSTQTDGLSDNAIYCIYVDEKKNMWIGTFFGGVNVHYAHSGLFHTVAANKGEYSIQQGAISSILCEKEKIFVGTENYGLFVLNMNHDLVGMLNTDNSNISSNNIHSLCVDNLQNLWIGTYYGGVNLLSKGSSLFKHYRQHIQNSKNISYNNVYCILQDSKGTIWVGTQFGGLCVYNPVTHTIERAAVELPTDLFVWDLLEDRRGNIWIASYNYGVFLLDKSQNYKVVALPEQVYNNITLRELNDGRIAVGSENTGLAIINPADLSICRYTEKNGLCDNTIYAILQDKNNQIWLSTNQGLCKCNPDFSLFTHYTINDGLPTNRFNYKAGANIGSKLYFGSTEGLVVVEPEQEKNDSYIYPIWWNNFYINGEKQAIGKDNVLHQDLNIIDEICLDYRNTSWGVDFTCNVFEPYNRPQFAYQLSGQDERWHKLGSKTRIDFTGLNYGHYQLSICTVDKEGNLADNKRTLNVYIRPPWWQRLPAKLSFTLILLGSAFYLIFLLFANARSKHALALEKLERKKDQEINELKFKFFVNISHEFKTPLSLILGPINQFMENRVKESNADHYYNIIKKNADKLLNLINELLAFRELEHLKLHIEPIQYEQFIASVLHKHTLMFESKGIHVEVKGFEEDVMIHADADKLEKIFDNLLSNAYKYTNQNGIISVEVKSDVRQVTTTLTNTGDGIDPKKMPFIFERFFTNSSYDRYSSGVGLSYVKSLVEMHGGVITATSLPQETTSFCFSIPLRDNLAQAAPRAVVDYRLDVFSENPYQNVDNEGFTDPEFIKMCESTHVLVAEDDQDLREIITDYLSASFKVSVVDSAEAAISFIAEQKVDIIVSDVKMKEMSGYDLCKTLKSNIETSHIRVILMTVLSEDSYKYSGYKSGADAYMTKPFELSLLELRIRNLLYNSFKAKQKYKIDIDLSNVEVTHSNSDEEFLNKAVAIVFKHLADTELNVDFLCNELGMSKASLYRKLHAITGQSINEFIQNIRLKYAARLLIETDKTVAEIAYDVGFSDSYYFSRAFKKCFGQSPKQWRESGIMPENG</sequence>
<evidence type="ECO:0000259" key="10">
    <source>
        <dbReference type="PROSITE" id="PS50110"/>
    </source>
</evidence>
<evidence type="ECO:0000313" key="11">
    <source>
        <dbReference type="EMBL" id="MDC7135246.1"/>
    </source>
</evidence>
<evidence type="ECO:0000313" key="12">
    <source>
        <dbReference type="Proteomes" id="UP001215398"/>
    </source>
</evidence>
<dbReference type="Gene3D" id="2.60.40.10">
    <property type="entry name" value="Immunoglobulins"/>
    <property type="match status" value="1"/>
</dbReference>
<dbReference type="PROSITE" id="PS00041">
    <property type="entry name" value="HTH_ARAC_FAMILY_1"/>
    <property type="match status" value="1"/>
</dbReference>
<dbReference type="EC" id="2.7.13.3" evidence="2"/>
<dbReference type="InterPro" id="IPR003661">
    <property type="entry name" value="HisK_dim/P_dom"/>
</dbReference>
<dbReference type="RefSeq" id="WP_272719596.1">
    <property type="nucleotide sequence ID" value="NZ_JAQPYS010000016.1"/>
</dbReference>
<dbReference type="Gene3D" id="3.40.50.2300">
    <property type="match status" value="1"/>
</dbReference>
<dbReference type="Pfam" id="PF12833">
    <property type="entry name" value="HTH_18"/>
    <property type="match status" value="1"/>
</dbReference>
<dbReference type="SUPFAM" id="SSF52172">
    <property type="entry name" value="CheY-like"/>
    <property type="match status" value="1"/>
</dbReference>
<dbReference type="InterPro" id="IPR009057">
    <property type="entry name" value="Homeodomain-like_sf"/>
</dbReference>
<evidence type="ECO:0000256" key="6">
    <source>
        <dbReference type="ARBA" id="ARBA00023163"/>
    </source>
</evidence>
<keyword evidence="6" id="KW-0804">Transcription</keyword>
<dbReference type="SMART" id="SM00388">
    <property type="entry name" value="HisKA"/>
    <property type="match status" value="1"/>
</dbReference>
<gene>
    <name evidence="11" type="ORF">PQG98_02655</name>
</gene>
<reference evidence="11 12" key="1">
    <citation type="submission" date="2023-01" db="EMBL/GenBank/DDBJ databases">
        <title>Exploring GABA producing Bacteroides strains toward improving mental health.</title>
        <authorList>
            <person name="Yousuf B."/>
            <person name="Bouhlel N.E."/>
            <person name="Mottawea W."/>
            <person name="Hammami R."/>
        </authorList>
    </citation>
    <scope>NUCLEOTIDE SEQUENCE [LARGE SCALE GENOMIC DNA]</scope>
    <source>
        <strain evidence="11 12">UO.H1054</strain>
    </source>
</reference>
<dbReference type="Gene3D" id="1.10.10.60">
    <property type="entry name" value="Homeodomain-like"/>
    <property type="match status" value="1"/>
</dbReference>
<evidence type="ECO:0000259" key="9">
    <source>
        <dbReference type="PROSITE" id="PS50109"/>
    </source>
</evidence>
<dbReference type="InterPro" id="IPR036890">
    <property type="entry name" value="HATPase_C_sf"/>
</dbReference>
<keyword evidence="12" id="KW-1185">Reference proteome</keyword>
<dbReference type="CDD" id="cd17574">
    <property type="entry name" value="REC_OmpR"/>
    <property type="match status" value="1"/>
</dbReference>
<dbReference type="Pfam" id="PF00072">
    <property type="entry name" value="Response_reg"/>
    <property type="match status" value="1"/>
</dbReference>
<dbReference type="Gene3D" id="2.130.10.10">
    <property type="entry name" value="YVTN repeat-like/Quinoprotein amine dehydrogenase"/>
    <property type="match status" value="2"/>
</dbReference>